<name>A0AB38XP43_9ACTO</name>
<sequence>MNRVILAELIVGGSVGVGSLGYLLVRYRKLTPQTKANCLCLAAITFAYAAHGIIGFWALAIDAVAIVIWVYTVSYYNKRNQRLKQADANNINTPEAAGKEKKLD</sequence>
<dbReference type="KEGG" id="wne:PIG85_09720"/>
<gene>
    <name evidence="2" type="ORF">PIG85_09720</name>
</gene>
<keyword evidence="1" id="KW-1133">Transmembrane helix</keyword>
<accession>A0AB38XP43</accession>
<dbReference type="EMBL" id="CP116394">
    <property type="protein sequence ID" value="WCE45906.1"/>
    <property type="molecule type" value="Genomic_DNA"/>
</dbReference>
<protein>
    <submittedName>
        <fullName evidence="2">Uncharacterized protein</fullName>
    </submittedName>
</protein>
<dbReference type="RefSeq" id="WP_004808158.1">
    <property type="nucleotide sequence ID" value="NZ_CP116394.1"/>
</dbReference>
<keyword evidence="1" id="KW-0472">Membrane</keyword>
<keyword evidence="1" id="KW-0812">Transmembrane</keyword>
<evidence type="ECO:0000313" key="2">
    <source>
        <dbReference type="EMBL" id="WCE45906.1"/>
    </source>
</evidence>
<feature type="transmembrane region" description="Helical" evidence="1">
    <location>
        <begin position="6"/>
        <end position="25"/>
    </location>
</feature>
<proteinExistence type="predicted"/>
<reference evidence="2" key="1">
    <citation type="submission" date="2023-01" db="EMBL/GenBank/DDBJ databases">
        <title>Comparative Genomic Analysis of the Clinically-Derived Winkia Strain NY0527 Provides Evidence into the Taxonomic Reassignment of Winkia neuii and Characterizes Their Virulence Traits.</title>
        <authorList>
            <person name="Cai X."/>
            <person name="Peng Y."/>
            <person name="Li M."/>
            <person name="Qiu Y."/>
            <person name="Wang Y."/>
            <person name="Xu L."/>
            <person name="Hou Q."/>
        </authorList>
    </citation>
    <scope>NUCLEOTIDE SEQUENCE</scope>
    <source>
        <strain evidence="2">NY0527</strain>
    </source>
</reference>
<dbReference type="AlphaFoldDB" id="A0AB38XP43"/>
<evidence type="ECO:0000256" key="1">
    <source>
        <dbReference type="SAM" id="Phobius"/>
    </source>
</evidence>
<organism evidence="2 3">
    <name type="scientific">Winkia neuii subsp. anitrata</name>
    <dbReference type="NCBI Taxonomy" id="29318"/>
    <lineage>
        <taxon>Bacteria</taxon>
        <taxon>Bacillati</taxon>
        <taxon>Actinomycetota</taxon>
        <taxon>Actinomycetes</taxon>
        <taxon>Actinomycetales</taxon>
        <taxon>Actinomycetaceae</taxon>
        <taxon>Winkia</taxon>
    </lineage>
</organism>
<feature type="transmembrane region" description="Helical" evidence="1">
    <location>
        <begin position="56"/>
        <end position="76"/>
    </location>
</feature>
<evidence type="ECO:0000313" key="3">
    <source>
        <dbReference type="Proteomes" id="UP001211044"/>
    </source>
</evidence>
<dbReference type="Proteomes" id="UP001211044">
    <property type="component" value="Chromosome"/>
</dbReference>